<gene>
    <name evidence="1" type="ORF">RFULGI_LOCUS3075</name>
</gene>
<protein>
    <submittedName>
        <fullName evidence="1">863_t:CDS:1</fullName>
    </submittedName>
</protein>
<comment type="caution">
    <text evidence="1">The sequence shown here is derived from an EMBL/GenBank/DDBJ whole genome shotgun (WGS) entry which is preliminary data.</text>
</comment>
<dbReference type="OrthoDB" id="2436528at2759"/>
<evidence type="ECO:0000313" key="1">
    <source>
        <dbReference type="EMBL" id="CAG8514959.1"/>
    </source>
</evidence>
<dbReference type="EMBL" id="CAJVPZ010002533">
    <property type="protein sequence ID" value="CAG8514959.1"/>
    <property type="molecule type" value="Genomic_DNA"/>
</dbReference>
<name>A0A9N9A2V9_9GLOM</name>
<dbReference type="AlphaFoldDB" id="A0A9N9A2V9"/>
<evidence type="ECO:0000313" key="2">
    <source>
        <dbReference type="Proteomes" id="UP000789396"/>
    </source>
</evidence>
<accession>A0A9N9A2V9</accession>
<keyword evidence="2" id="KW-1185">Reference proteome</keyword>
<dbReference type="Proteomes" id="UP000789396">
    <property type="component" value="Unassembled WGS sequence"/>
</dbReference>
<organism evidence="1 2">
    <name type="scientific">Racocetra fulgida</name>
    <dbReference type="NCBI Taxonomy" id="60492"/>
    <lineage>
        <taxon>Eukaryota</taxon>
        <taxon>Fungi</taxon>
        <taxon>Fungi incertae sedis</taxon>
        <taxon>Mucoromycota</taxon>
        <taxon>Glomeromycotina</taxon>
        <taxon>Glomeromycetes</taxon>
        <taxon>Diversisporales</taxon>
        <taxon>Gigasporaceae</taxon>
        <taxon>Racocetra</taxon>
    </lineage>
</organism>
<sequence>MSPESENLFRMVNLLGDIRKKANESNKLELELKESIINIQEILNNRTKRLALKNDKFKCYSLASQEEIIEVFE</sequence>
<reference evidence="1" key="1">
    <citation type="submission" date="2021-06" db="EMBL/GenBank/DDBJ databases">
        <authorList>
            <person name="Kallberg Y."/>
            <person name="Tangrot J."/>
            <person name="Rosling A."/>
        </authorList>
    </citation>
    <scope>NUCLEOTIDE SEQUENCE</scope>
    <source>
        <strain evidence="1">IN212</strain>
    </source>
</reference>
<feature type="non-terminal residue" evidence="1">
    <location>
        <position position="73"/>
    </location>
</feature>
<proteinExistence type="predicted"/>